<evidence type="ECO:0000313" key="15">
    <source>
        <dbReference type="Proteomes" id="UP000033618"/>
    </source>
</evidence>
<dbReference type="STRING" id="28092.WM40_06185"/>
<dbReference type="Gene3D" id="3.50.50.60">
    <property type="entry name" value="FAD/NAD(P)-binding domain"/>
    <property type="match status" value="2"/>
</dbReference>
<accession>A0A0F5K2X0</accession>
<evidence type="ECO:0000256" key="2">
    <source>
        <dbReference type="ARBA" id="ARBA00003717"/>
    </source>
</evidence>
<comment type="caution">
    <text evidence="12">Lacks conserved residue(s) required for the propagation of feature annotation.</text>
</comment>
<comment type="cofactor">
    <cofactor evidence="1 12">
        <name>FAD</name>
        <dbReference type="ChEBI" id="CHEBI:57692"/>
    </cofactor>
</comment>
<dbReference type="InterPro" id="IPR004416">
    <property type="entry name" value="MnmG"/>
</dbReference>
<dbReference type="NCBIfam" id="TIGR00136">
    <property type="entry name" value="mnmG_gidA"/>
    <property type="match status" value="1"/>
</dbReference>
<dbReference type="InterPro" id="IPR026904">
    <property type="entry name" value="MnmG_C"/>
</dbReference>
<comment type="similarity">
    <text evidence="3 12">Belongs to the MnmG family.</text>
</comment>
<dbReference type="PROSITE" id="PS01280">
    <property type="entry name" value="GIDA_1"/>
    <property type="match status" value="1"/>
</dbReference>
<evidence type="ECO:0000313" key="14">
    <source>
        <dbReference type="EMBL" id="KKB64471.1"/>
    </source>
</evidence>
<evidence type="ECO:0000256" key="11">
    <source>
        <dbReference type="ARBA" id="ARBA00031800"/>
    </source>
</evidence>
<dbReference type="SUPFAM" id="SSF51905">
    <property type="entry name" value="FAD/NAD(P)-binding domain"/>
    <property type="match status" value="1"/>
</dbReference>
<evidence type="ECO:0000256" key="1">
    <source>
        <dbReference type="ARBA" id="ARBA00001974"/>
    </source>
</evidence>
<keyword evidence="15" id="KW-1185">Reference proteome</keyword>
<dbReference type="InterPro" id="IPR040131">
    <property type="entry name" value="MnmG_N"/>
</dbReference>
<dbReference type="FunFam" id="3.50.50.60:FF:000010">
    <property type="entry name" value="tRNA uridine 5-carboxymethylaminomethyl modification enzyme MnmG"/>
    <property type="match status" value="1"/>
</dbReference>
<dbReference type="InterPro" id="IPR036188">
    <property type="entry name" value="FAD/NAD-bd_sf"/>
</dbReference>
<evidence type="ECO:0000256" key="9">
    <source>
        <dbReference type="ARBA" id="ARBA00023027"/>
    </source>
</evidence>
<dbReference type="Proteomes" id="UP000033618">
    <property type="component" value="Unassembled WGS sequence"/>
</dbReference>
<keyword evidence="6 12" id="KW-0285">Flavoprotein</keyword>
<evidence type="ECO:0000256" key="12">
    <source>
        <dbReference type="HAMAP-Rule" id="MF_00129"/>
    </source>
</evidence>
<proteinExistence type="inferred from homology"/>
<evidence type="ECO:0000256" key="7">
    <source>
        <dbReference type="ARBA" id="ARBA00022694"/>
    </source>
</evidence>
<keyword evidence="7 12" id="KW-0819">tRNA processing</keyword>
<dbReference type="PROSITE" id="PS01281">
    <property type="entry name" value="GIDA_2"/>
    <property type="match status" value="1"/>
</dbReference>
<dbReference type="Pfam" id="PF13932">
    <property type="entry name" value="SAM_GIDA_C"/>
    <property type="match status" value="1"/>
</dbReference>
<comment type="subcellular location">
    <subcellularLocation>
        <location evidence="12">Cytoplasm</location>
    </subcellularLocation>
</comment>
<dbReference type="SMART" id="SM01228">
    <property type="entry name" value="GIDA_assoc_3"/>
    <property type="match status" value="1"/>
</dbReference>
<protein>
    <recommendedName>
        <fullName evidence="4 12">tRNA uridine 5-carboxymethylaminomethyl modification enzyme MnmG</fullName>
    </recommendedName>
    <alternativeName>
        <fullName evidence="11 12">Glucose-inhibited division protein A</fullName>
    </alternativeName>
</protein>
<dbReference type="Gene3D" id="1.10.150.570">
    <property type="entry name" value="GidA associated domain, C-terminal subdomain"/>
    <property type="match status" value="1"/>
</dbReference>
<evidence type="ECO:0000256" key="10">
    <source>
        <dbReference type="ARBA" id="ARBA00025948"/>
    </source>
</evidence>
<comment type="caution">
    <text evidence="14">The sequence shown here is derived from an EMBL/GenBank/DDBJ whole genome shotgun (WGS) entry which is preliminary data.</text>
</comment>
<dbReference type="AlphaFoldDB" id="A0A0F5K2X0"/>
<name>A0A0F5K2X0_9BURK</name>
<comment type="function">
    <text evidence="2 12">NAD-binding protein involved in the addition of a carboxymethylaminomethyl (cmnm) group at the wobble position (U34) of certain tRNAs, forming tRNA-cmnm(5)s(2)U34.</text>
</comment>
<dbReference type="InterPro" id="IPR047001">
    <property type="entry name" value="MnmG_C_subdom"/>
</dbReference>
<dbReference type="InterPro" id="IPR049312">
    <property type="entry name" value="GIDA_C_N"/>
</dbReference>
<dbReference type="Gene3D" id="1.10.10.1800">
    <property type="entry name" value="tRNA uridine 5-carboxymethylaminomethyl modification enzyme MnmG/GidA"/>
    <property type="match status" value="1"/>
</dbReference>
<evidence type="ECO:0000256" key="5">
    <source>
        <dbReference type="ARBA" id="ARBA00022490"/>
    </source>
</evidence>
<gene>
    <name evidence="12 14" type="primary">gidA</name>
    <name evidence="12" type="synonym">mnmG</name>
    <name evidence="14" type="ORF">WM40_06185</name>
</gene>
<dbReference type="InterPro" id="IPR020595">
    <property type="entry name" value="MnmG-rel_CS"/>
</dbReference>
<dbReference type="Pfam" id="PF21680">
    <property type="entry name" value="GIDA_C_1st"/>
    <property type="match status" value="1"/>
</dbReference>
<dbReference type="FunFam" id="3.50.50.60:FF:000002">
    <property type="entry name" value="tRNA uridine 5-carboxymethylaminomethyl modification enzyme MnmG"/>
    <property type="match status" value="1"/>
</dbReference>
<evidence type="ECO:0000256" key="6">
    <source>
        <dbReference type="ARBA" id="ARBA00022630"/>
    </source>
</evidence>
<dbReference type="OrthoDB" id="9815560at2"/>
<dbReference type="GO" id="GO:0002098">
    <property type="term" value="P:tRNA wobble uridine modification"/>
    <property type="evidence" value="ECO:0007669"/>
    <property type="project" value="InterPro"/>
</dbReference>
<dbReference type="GO" id="GO:0030488">
    <property type="term" value="P:tRNA methylation"/>
    <property type="evidence" value="ECO:0007669"/>
    <property type="project" value="TreeGrafter"/>
</dbReference>
<comment type="subunit">
    <text evidence="10 12">Homodimer. Heterotetramer of two MnmE and two MnmG subunits.</text>
</comment>
<keyword evidence="8 12" id="KW-0274">FAD</keyword>
<evidence type="ECO:0000256" key="4">
    <source>
        <dbReference type="ARBA" id="ARBA00020461"/>
    </source>
</evidence>
<dbReference type="InterPro" id="IPR044920">
    <property type="entry name" value="MnmG_C_subdom_sf"/>
</dbReference>
<dbReference type="Pfam" id="PF01134">
    <property type="entry name" value="GIDA"/>
    <property type="match status" value="1"/>
</dbReference>
<dbReference type="PANTHER" id="PTHR11806">
    <property type="entry name" value="GLUCOSE INHIBITED DIVISION PROTEIN A"/>
    <property type="match status" value="1"/>
</dbReference>
<feature type="binding site" evidence="12">
    <location>
        <begin position="13"/>
        <end position="18"/>
    </location>
    <ligand>
        <name>FAD</name>
        <dbReference type="ChEBI" id="CHEBI:57692"/>
    </ligand>
</feature>
<dbReference type="GO" id="GO:0005829">
    <property type="term" value="C:cytosol"/>
    <property type="evidence" value="ECO:0007669"/>
    <property type="project" value="TreeGrafter"/>
</dbReference>
<reference evidence="14 15" key="1">
    <citation type="submission" date="2015-03" db="EMBL/GenBank/DDBJ databases">
        <title>Draft Genome Sequence of Burkholderia andropogonis type strain ICMP2807, isolated from Sorghum bicolor.</title>
        <authorList>
            <person name="Lopes-Santos L."/>
            <person name="Castro D.B."/>
            <person name="Ottoboni L.M."/>
            <person name="Park D."/>
            <person name="Weirc B.S."/>
            <person name="Destefano S.A."/>
        </authorList>
    </citation>
    <scope>NUCLEOTIDE SEQUENCE [LARGE SCALE GENOMIC DNA]</scope>
    <source>
        <strain evidence="14 15">ICMP2807</strain>
    </source>
</reference>
<dbReference type="GO" id="GO:0050660">
    <property type="term" value="F:flavin adenine dinucleotide binding"/>
    <property type="evidence" value="ECO:0007669"/>
    <property type="project" value="UniProtKB-UniRule"/>
</dbReference>
<keyword evidence="9 12" id="KW-0520">NAD</keyword>
<dbReference type="HAMAP" id="MF_00129">
    <property type="entry name" value="MnmG_GidA"/>
    <property type="match status" value="1"/>
</dbReference>
<sequence>MQFPSEFDVIVVGGGHAGTEAALAAARIGCKTLLLTHNIETLGQMSCNPSIGGIGKGHLVKEIDALGGAMAAVTDESGIQFRILNSSKGPAVRATRAQADRLLYKQAIRSRLENQANLWLFQQAVDDLMVEGDKVVGAVTQIGLKFRSKSVVLTAGTFLDGKIHVGLNNYTGGRAGDPAAVSLSARLKELKLPQGRLKTGTPPRIDGRSIDFSKLEVQPGDMDPIPVFSFLGRAEQHPRQMPCWVTHTNARTHDIIRAGLDRSPMYTGVIEGVGPRYCPSIEDKIHRFAAKDAHQIYLEPEGLTTNEFYPNGISTSLPFDVQLDLVHSMVGLENAHILRPGYAIEYDYFDPRALKASLETKAIGGLFFAGQINGTTGYEEAAAQGLLAGLNAGRYAQDTEAWVPRRDQAYLGVLVDDLVTRGVSEPYRMFTSRAEYRLSLREDNADLRLTEIGREVGLVDDVRWRVFESKREAISRETLRLEKTWVTPRTLPPEAAVALLGKAIDHEYSLAELLRRPEVRYPALVALAAQGFPQASPDKPLANDLVLLAQIEEQVEIGIKYQGYIERQSGEIARNDAHETTRLPSDLDYRDVRGLSFEVSQKLNSHRPETLGQASRISGVTPAAISLLMVHMKKRGGRSAASAEKTAMRVDEA</sequence>
<evidence type="ECO:0000256" key="3">
    <source>
        <dbReference type="ARBA" id="ARBA00007653"/>
    </source>
</evidence>
<dbReference type="FunFam" id="1.10.150.570:FF:000001">
    <property type="entry name" value="tRNA uridine 5-carboxymethylaminomethyl modification enzyme MnmG"/>
    <property type="match status" value="1"/>
</dbReference>
<dbReference type="PATRIC" id="fig|28092.6.peg.1474"/>
<organism evidence="14 15">
    <name type="scientific">Robbsia andropogonis</name>
    <dbReference type="NCBI Taxonomy" id="28092"/>
    <lineage>
        <taxon>Bacteria</taxon>
        <taxon>Pseudomonadati</taxon>
        <taxon>Pseudomonadota</taxon>
        <taxon>Betaproteobacteria</taxon>
        <taxon>Burkholderiales</taxon>
        <taxon>Burkholderiaceae</taxon>
        <taxon>Robbsia</taxon>
    </lineage>
</organism>
<evidence type="ECO:0000259" key="13">
    <source>
        <dbReference type="SMART" id="SM01228"/>
    </source>
</evidence>
<dbReference type="PANTHER" id="PTHR11806:SF0">
    <property type="entry name" value="PROTEIN MTO1 HOMOLOG, MITOCHONDRIAL"/>
    <property type="match status" value="1"/>
</dbReference>
<feature type="domain" description="tRNA uridine 5-carboxymethylaminomethyl modification enzyme C-terminal subdomain" evidence="13">
    <location>
        <begin position="559"/>
        <end position="630"/>
    </location>
</feature>
<feature type="binding site" evidence="12">
    <location>
        <begin position="274"/>
        <end position="288"/>
    </location>
    <ligand>
        <name>NAD(+)</name>
        <dbReference type="ChEBI" id="CHEBI:57540"/>
    </ligand>
</feature>
<dbReference type="RefSeq" id="WP_046152417.1">
    <property type="nucleotide sequence ID" value="NZ_CADFGU010000008.1"/>
</dbReference>
<keyword evidence="5 12" id="KW-0963">Cytoplasm</keyword>
<dbReference type="FunFam" id="1.10.10.1800:FF:000001">
    <property type="entry name" value="tRNA uridine 5-carboxymethylaminomethyl modification enzyme MnmG"/>
    <property type="match status" value="1"/>
</dbReference>
<evidence type="ECO:0000256" key="8">
    <source>
        <dbReference type="ARBA" id="ARBA00022827"/>
    </source>
</evidence>
<dbReference type="EMBL" id="LAQU01000004">
    <property type="protein sequence ID" value="KKB64471.1"/>
    <property type="molecule type" value="Genomic_DNA"/>
</dbReference>
<dbReference type="InterPro" id="IPR002218">
    <property type="entry name" value="MnmG-rel"/>
</dbReference>